<dbReference type="GO" id="GO:0046872">
    <property type="term" value="F:metal ion binding"/>
    <property type="evidence" value="ECO:0007669"/>
    <property type="project" value="UniProtKB-KW"/>
</dbReference>
<name>A0A6C2TWN9_PONDE</name>
<dbReference type="EMBL" id="CAAHFG010000001">
    <property type="protein sequence ID" value="VGO11977.1"/>
    <property type="molecule type" value="Genomic_DNA"/>
</dbReference>
<sequence>MKQLALIVGIGLALTVASAGNRPNILFIAIDDMNDWTGFLGGHPQAQTPNMDKLAKKGINFTNAHCSAPGCSPSRNALLYGVEPFNSGLYAFYDQEGFSDKVLEDYASIPQFFKNKGYRTYGSGKIHHRRVPTDVEWTEFYELEKSNPLKFDDVEGYRQGKSNKMRFSPTLSPLEDHTDYKNTAFGVDVLSREHDKPFFLAVGIVRPHLPFTCPKQFFDLYPKEVEPPRINPTDHSDIPAVGKAMAKVSDDRRFKQDEAWNKVRRAYLACISWADYNVGRLLDALDASPYAGNTVVVLWSDHGYGLGEKKHFRKFALWEETTRVPFIIWDAREGKPVAGREVKEGVSLINIYRTLAELSNLDSPEYVDGFSLVPQLRDHEAPVEGQAICSWGRGNYTVRTRDWRYTRYYNGGEELYDHTKDPDEWTNLAKNPEYTEVKNRLSSKLPRQEAPIVLDGLEGWSIPYSADKPLEKTNKGEE</sequence>
<dbReference type="Pfam" id="PF00884">
    <property type="entry name" value="Sulfatase"/>
    <property type="match status" value="1"/>
</dbReference>
<organism evidence="9 10">
    <name type="scientific">Pontiella desulfatans</name>
    <dbReference type="NCBI Taxonomy" id="2750659"/>
    <lineage>
        <taxon>Bacteria</taxon>
        <taxon>Pseudomonadati</taxon>
        <taxon>Kiritimatiellota</taxon>
        <taxon>Kiritimatiellia</taxon>
        <taxon>Kiritimatiellales</taxon>
        <taxon>Pontiellaceae</taxon>
        <taxon>Pontiella</taxon>
    </lineage>
</organism>
<feature type="chain" id="PRO_5028940942" evidence="7">
    <location>
        <begin position="20"/>
        <end position="478"/>
    </location>
</feature>
<dbReference type="InterPro" id="IPR017850">
    <property type="entry name" value="Alkaline_phosphatase_core_sf"/>
</dbReference>
<keyword evidence="6" id="KW-0106">Calcium</keyword>
<evidence type="ECO:0000256" key="2">
    <source>
        <dbReference type="ARBA" id="ARBA00008779"/>
    </source>
</evidence>
<dbReference type="PANTHER" id="PTHR45953">
    <property type="entry name" value="IDURONATE 2-SULFATASE"/>
    <property type="match status" value="1"/>
</dbReference>
<evidence type="ECO:0000256" key="1">
    <source>
        <dbReference type="ARBA" id="ARBA00001913"/>
    </source>
</evidence>
<dbReference type="RefSeq" id="WP_136077683.1">
    <property type="nucleotide sequence ID" value="NZ_CAAHFG010000001.1"/>
</dbReference>
<comment type="cofactor">
    <cofactor evidence="1">
        <name>Ca(2+)</name>
        <dbReference type="ChEBI" id="CHEBI:29108"/>
    </cofactor>
</comment>
<dbReference type="Gene3D" id="3.40.720.10">
    <property type="entry name" value="Alkaline Phosphatase, subunit A"/>
    <property type="match status" value="1"/>
</dbReference>
<feature type="domain" description="Sulfatase N-terminal" evidence="8">
    <location>
        <begin position="23"/>
        <end position="359"/>
    </location>
</feature>
<evidence type="ECO:0000256" key="3">
    <source>
        <dbReference type="ARBA" id="ARBA00022723"/>
    </source>
</evidence>
<accession>A0A6C2TWN9</accession>
<reference evidence="9 10" key="1">
    <citation type="submission" date="2019-04" db="EMBL/GenBank/DDBJ databases">
        <authorList>
            <person name="Van Vliet M D."/>
        </authorList>
    </citation>
    <scope>NUCLEOTIDE SEQUENCE [LARGE SCALE GENOMIC DNA]</scope>
    <source>
        <strain evidence="9 10">F1</strain>
    </source>
</reference>
<dbReference type="InterPro" id="IPR000917">
    <property type="entry name" value="Sulfatase_N"/>
</dbReference>
<evidence type="ECO:0000256" key="7">
    <source>
        <dbReference type="SAM" id="SignalP"/>
    </source>
</evidence>
<dbReference type="GO" id="GO:0005737">
    <property type="term" value="C:cytoplasm"/>
    <property type="evidence" value="ECO:0007669"/>
    <property type="project" value="TreeGrafter"/>
</dbReference>
<dbReference type="PANTHER" id="PTHR45953:SF1">
    <property type="entry name" value="IDURONATE 2-SULFATASE"/>
    <property type="match status" value="1"/>
</dbReference>
<proteinExistence type="inferred from homology"/>
<dbReference type="GO" id="GO:0004423">
    <property type="term" value="F:iduronate-2-sulfatase activity"/>
    <property type="evidence" value="ECO:0007669"/>
    <property type="project" value="InterPro"/>
</dbReference>
<evidence type="ECO:0000313" key="9">
    <source>
        <dbReference type="EMBL" id="VGO11977.1"/>
    </source>
</evidence>
<dbReference type="AlphaFoldDB" id="A0A6C2TWN9"/>
<evidence type="ECO:0000256" key="4">
    <source>
        <dbReference type="ARBA" id="ARBA00022729"/>
    </source>
</evidence>
<keyword evidence="4 7" id="KW-0732">Signal</keyword>
<dbReference type="CDD" id="cd16030">
    <property type="entry name" value="iduronate-2-sulfatase"/>
    <property type="match status" value="1"/>
</dbReference>
<evidence type="ECO:0000313" key="10">
    <source>
        <dbReference type="Proteomes" id="UP000366872"/>
    </source>
</evidence>
<dbReference type="InterPro" id="IPR035874">
    <property type="entry name" value="IDS"/>
</dbReference>
<evidence type="ECO:0000256" key="6">
    <source>
        <dbReference type="ARBA" id="ARBA00022837"/>
    </source>
</evidence>
<keyword evidence="3" id="KW-0479">Metal-binding</keyword>
<dbReference type="SUPFAM" id="SSF53649">
    <property type="entry name" value="Alkaline phosphatase-like"/>
    <property type="match status" value="1"/>
</dbReference>
<keyword evidence="5" id="KW-0378">Hydrolase</keyword>
<feature type="signal peptide" evidence="7">
    <location>
        <begin position="1"/>
        <end position="19"/>
    </location>
</feature>
<gene>
    <name evidence="9" type="primary">betC_8</name>
    <name evidence="9" type="ORF">PDESU_00525</name>
</gene>
<evidence type="ECO:0000256" key="5">
    <source>
        <dbReference type="ARBA" id="ARBA00022801"/>
    </source>
</evidence>
<keyword evidence="10" id="KW-1185">Reference proteome</keyword>
<dbReference type="Proteomes" id="UP000366872">
    <property type="component" value="Unassembled WGS sequence"/>
</dbReference>
<protein>
    <submittedName>
        <fullName evidence="9">Choline-sulfatase</fullName>
    </submittedName>
</protein>
<evidence type="ECO:0000259" key="8">
    <source>
        <dbReference type="Pfam" id="PF00884"/>
    </source>
</evidence>
<comment type="similarity">
    <text evidence="2">Belongs to the sulfatase family.</text>
</comment>